<evidence type="ECO:0000256" key="1">
    <source>
        <dbReference type="SAM" id="MobiDB-lite"/>
    </source>
</evidence>
<accession>A0A6B0UJN6</accession>
<proteinExistence type="predicted"/>
<dbReference type="EMBL" id="GIFC01007781">
    <property type="protein sequence ID" value="MXU89864.1"/>
    <property type="molecule type" value="Transcribed_RNA"/>
</dbReference>
<feature type="region of interest" description="Disordered" evidence="1">
    <location>
        <begin position="83"/>
        <end position="111"/>
    </location>
</feature>
<name>A0A6B0UJN6_IXORI</name>
<evidence type="ECO:0000256" key="2">
    <source>
        <dbReference type="SAM" id="SignalP"/>
    </source>
</evidence>
<evidence type="ECO:0000313" key="3">
    <source>
        <dbReference type="EMBL" id="MXU89864.1"/>
    </source>
</evidence>
<keyword evidence="2" id="KW-0732">Signal</keyword>
<feature type="signal peptide" evidence="2">
    <location>
        <begin position="1"/>
        <end position="19"/>
    </location>
</feature>
<sequence>MKIFFIVLLVAYFSYGENADRTVCPDGEHAKLCSDWSSRDKACDEGTCYNPEHLPCDDCNCYTEDGVDCEIKCVCNGGNLRQPNGTCRDPSDCPTGSPGSKLTPDGEEDKK</sequence>
<organism evidence="3">
    <name type="scientific">Ixodes ricinus</name>
    <name type="common">Common tick</name>
    <name type="synonym">Acarus ricinus</name>
    <dbReference type="NCBI Taxonomy" id="34613"/>
    <lineage>
        <taxon>Eukaryota</taxon>
        <taxon>Metazoa</taxon>
        <taxon>Ecdysozoa</taxon>
        <taxon>Arthropoda</taxon>
        <taxon>Chelicerata</taxon>
        <taxon>Arachnida</taxon>
        <taxon>Acari</taxon>
        <taxon>Parasitiformes</taxon>
        <taxon>Ixodida</taxon>
        <taxon>Ixodoidea</taxon>
        <taxon>Ixodidae</taxon>
        <taxon>Ixodinae</taxon>
        <taxon>Ixodes</taxon>
    </lineage>
</organism>
<protein>
    <submittedName>
        <fullName evidence="3">Putative salivary trypsin inhibitor-like protein</fullName>
    </submittedName>
</protein>
<reference evidence="3" key="1">
    <citation type="submission" date="2019-12" db="EMBL/GenBank/DDBJ databases">
        <title>An insight into the sialome of adult female Ixodes ricinus ticks feeding for 6 days.</title>
        <authorList>
            <person name="Perner J."/>
            <person name="Ribeiro J.M.C."/>
        </authorList>
    </citation>
    <scope>NUCLEOTIDE SEQUENCE</scope>
    <source>
        <strain evidence="3">Semi-engorged</strain>
        <tissue evidence="3">Salivary glands</tissue>
    </source>
</reference>
<dbReference type="AlphaFoldDB" id="A0A6B0UJN6"/>
<feature type="chain" id="PRO_5025412964" evidence="2">
    <location>
        <begin position="20"/>
        <end position="111"/>
    </location>
</feature>